<dbReference type="SUPFAM" id="SSF103481">
    <property type="entry name" value="Multidrug resistance efflux transporter EmrE"/>
    <property type="match status" value="2"/>
</dbReference>
<dbReference type="EMBL" id="CP020919">
    <property type="protein sequence ID" value="AWG25644.1"/>
    <property type="molecule type" value="Genomic_DNA"/>
</dbReference>
<dbReference type="InterPro" id="IPR000620">
    <property type="entry name" value="EamA_dom"/>
</dbReference>
<feature type="transmembrane region" description="Helical" evidence="6">
    <location>
        <begin position="207"/>
        <end position="225"/>
    </location>
</feature>
<evidence type="ECO:0000256" key="3">
    <source>
        <dbReference type="ARBA" id="ARBA00022692"/>
    </source>
</evidence>
<dbReference type="OrthoDB" id="1524053at2"/>
<comment type="subcellular location">
    <subcellularLocation>
        <location evidence="1">Membrane</location>
        <topology evidence="1">Multi-pass membrane protein</topology>
    </subcellularLocation>
</comment>
<evidence type="ECO:0000313" key="9">
    <source>
        <dbReference type="Proteomes" id="UP000244677"/>
    </source>
</evidence>
<evidence type="ECO:0000313" key="8">
    <source>
        <dbReference type="EMBL" id="AWG25644.1"/>
    </source>
</evidence>
<dbReference type="Gene3D" id="1.10.3730.20">
    <property type="match status" value="1"/>
</dbReference>
<dbReference type="Proteomes" id="UP000244677">
    <property type="component" value="Chromosome"/>
</dbReference>
<reference evidence="8 9" key="1">
    <citation type="submission" date="2017-04" db="EMBL/GenBank/DDBJ databases">
        <title>Complete genome sequence of Flavobacterium kingsejong AJ004.</title>
        <authorList>
            <person name="Lee P.C."/>
        </authorList>
    </citation>
    <scope>NUCLEOTIDE SEQUENCE [LARGE SCALE GENOMIC DNA]</scope>
    <source>
        <strain evidence="8 9">AJ004</strain>
    </source>
</reference>
<dbReference type="KEGG" id="fki:FK004_10675"/>
<evidence type="ECO:0000256" key="6">
    <source>
        <dbReference type="SAM" id="Phobius"/>
    </source>
</evidence>
<keyword evidence="3 6" id="KW-0812">Transmembrane</keyword>
<feature type="transmembrane region" description="Helical" evidence="6">
    <location>
        <begin position="237"/>
        <end position="258"/>
    </location>
</feature>
<dbReference type="InterPro" id="IPR050638">
    <property type="entry name" value="AA-Vitamin_Transporters"/>
</dbReference>
<comment type="similarity">
    <text evidence="2">Belongs to the EamA transporter family.</text>
</comment>
<dbReference type="AlphaFoldDB" id="A0A2S1LPH7"/>
<feature type="transmembrane region" description="Helical" evidence="6">
    <location>
        <begin position="115"/>
        <end position="132"/>
    </location>
</feature>
<feature type="transmembrane region" description="Helical" evidence="6">
    <location>
        <begin position="265"/>
        <end position="285"/>
    </location>
</feature>
<organism evidence="8 9">
    <name type="scientific">Flavobacterium kingsejongi</name>
    <dbReference type="NCBI Taxonomy" id="1678728"/>
    <lineage>
        <taxon>Bacteria</taxon>
        <taxon>Pseudomonadati</taxon>
        <taxon>Bacteroidota</taxon>
        <taxon>Flavobacteriia</taxon>
        <taxon>Flavobacteriales</taxon>
        <taxon>Flavobacteriaceae</taxon>
        <taxon>Flavobacterium</taxon>
    </lineage>
</organism>
<feature type="transmembrane region" description="Helical" evidence="6">
    <location>
        <begin position="6"/>
        <end position="21"/>
    </location>
</feature>
<dbReference type="PANTHER" id="PTHR32322">
    <property type="entry name" value="INNER MEMBRANE TRANSPORTER"/>
    <property type="match status" value="1"/>
</dbReference>
<feature type="transmembrane region" description="Helical" evidence="6">
    <location>
        <begin position="170"/>
        <end position="195"/>
    </location>
</feature>
<evidence type="ECO:0000256" key="2">
    <source>
        <dbReference type="ARBA" id="ARBA00007362"/>
    </source>
</evidence>
<protein>
    <submittedName>
        <fullName evidence="8">Transporter</fullName>
    </submittedName>
</protein>
<proteinExistence type="inferred from homology"/>
<feature type="transmembrane region" description="Helical" evidence="6">
    <location>
        <begin position="91"/>
        <end position="109"/>
    </location>
</feature>
<keyword evidence="9" id="KW-1185">Reference proteome</keyword>
<feature type="domain" description="EamA" evidence="7">
    <location>
        <begin position="2"/>
        <end position="131"/>
    </location>
</feature>
<name>A0A2S1LPH7_9FLAO</name>
<sequence length="300" mass="33075">MIYIFLSILCSVSVGVLLKIAKKYTIDIVQVITCNYVIALLLSYISFRPDLSVVTSEAPWAWYIALGILLPSVFLFLAASIRHMGIVKTDIAQRLSLFIPILASYFIFHETIAELKLTGLAIGFLAVFFTLYKSTTTGTTSQKWLYTAVVLLGFGTIDILFKQIAAYTPIAYTTSLFVVFVCALVMALLFTLYEFVAQKSTFNKKNIAVGVLLGALNFGNILFYLKAHKAFSSNPSTVFASMNLGVVVLGSLIGIFAFHEKMNRINYAGILMAIAAIILITLSQLNYSYADLTAYIATLF</sequence>
<dbReference type="Pfam" id="PF00892">
    <property type="entry name" value="EamA"/>
    <property type="match status" value="1"/>
</dbReference>
<gene>
    <name evidence="8" type="ORF">FK004_10675</name>
</gene>
<evidence type="ECO:0000259" key="7">
    <source>
        <dbReference type="Pfam" id="PF00892"/>
    </source>
</evidence>
<feature type="transmembrane region" description="Helical" evidence="6">
    <location>
        <begin position="59"/>
        <end position="79"/>
    </location>
</feature>
<evidence type="ECO:0000256" key="1">
    <source>
        <dbReference type="ARBA" id="ARBA00004141"/>
    </source>
</evidence>
<feature type="transmembrane region" description="Helical" evidence="6">
    <location>
        <begin position="144"/>
        <end position="164"/>
    </location>
</feature>
<dbReference type="RefSeq" id="WP_108737219.1">
    <property type="nucleotide sequence ID" value="NZ_CP020919.1"/>
</dbReference>
<evidence type="ECO:0000256" key="4">
    <source>
        <dbReference type="ARBA" id="ARBA00022989"/>
    </source>
</evidence>
<keyword evidence="4 6" id="KW-1133">Transmembrane helix</keyword>
<evidence type="ECO:0000256" key="5">
    <source>
        <dbReference type="ARBA" id="ARBA00023136"/>
    </source>
</evidence>
<accession>A0A2S1LPH7</accession>
<dbReference type="PANTHER" id="PTHR32322:SF2">
    <property type="entry name" value="EAMA DOMAIN-CONTAINING PROTEIN"/>
    <property type="match status" value="1"/>
</dbReference>
<feature type="transmembrane region" description="Helical" evidence="6">
    <location>
        <begin position="28"/>
        <end position="47"/>
    </location>
</feature>
<dbReference type="InterPro" id="IPR037185">
    <property type="entry name" value="EmrE-like"/>
</dbReference>
<keyword evidence="5 6" id="KW-0472">Membrane</keyword>
<dbReference type="GO" id="GO:0016020">
    <property type="term" value="C:membrane"/>
    <property type="evidence" value="ECO:0007669"/>
    <property type="project" value="UniProtKB-SubCell"/>
</dbReference>